<proteinExistence type="predicted"/>
<dbReference type="Proteomes" id="UP001141552">
    <property type="component" value="Unassembled WGS sequence"/>
</dbReference>
<feature type="domain" description="tRNA synthetases class I (E and Q) anti-codon binding" evidence="2">
    <location>
        <begin position="5"/>
        <end position="52"/>
    </location>
</feature>
<dbReference type="InterPro" id="IPR049437">
    <property type="entry name" value="tRNA-synt_1c_C2"/>
</dbReference>
<protein>
    <recommendedName>
        <fullName evidence="2">tRNA synthetases class I (E and Q) anti-codon binding domain-containing protein</fullName>
    </recommendedName>
</protein>
<reference evidence="3" key="1">
    <citation type="submission" date="2022-02" db="EMBL/GenBank/DDBJ databases">
        <authorList>
            <person name="Henning P.M."/>
            <person name="McCubbin A.G."/>
            <person name="Shore J.S."/>
        </authorList>
    </citation>
    <scope>NUCLEOTIDE SEQUENCE</scope>
    <source>
        <strain evidence="3">F60SS</strain>
        <tissue evidence="3">Leaves</tissue>
    </source>
</reference>
<keyword evidence="4" id="KW-1185">Reference proteome</keyword>
<dbReference type="InterPro" id="IPR050132">
    <property type="entry name" value="Gln/Glu-tRNA_Ligase"/>
</dbReference>
<accession>A0A9Q0FNV5</accession>
<evidence type="ECO:0000313" key="3">
    <source>
        <dbReference type="EMBL" id="KAJ4834897.1"/>
    </source>
</evidence>
<dbReference type="GO" id="GO:0017102">
    <property type="term" value="C:methionyl glutamyl tRNA synthetase complex"/>
    <property type="evidence" value="ECO:0007669"/>
    <property type="project" value="TreeGrafter"/>
</dbReference>
<keyword evidence="1" id="KW-0648">Protein biosynthesis</keyword>
<comment type="caution">
    <text evidence="3">The sequence shown here is derived from an EMBL/GenBank/DDBJ whole genome shotgun (WGS) entry which is preliminary data.</text>
</comment>
<dbReference type="Gene3D" id="2.40.240.10">
    <property type="entry name" value="Ribosomal Protein L25, Chain P"/>
    <property type="match status" value="1"/>
</dbReference>
<dbReference type="InterPro" id="IPR020056">
    <property type="entry name" value="Rbsml_bL25/Gln-tRNA_synth_N"/>
</dbReference>
<dbReference type="EMBL" id="JAKUCV010004592">
    <property type="protein sequence ID" value="KAJ4834897.1"/>
    <property type="molecule type" value="Genomic_DNA"/>
</dbReference>
<dbReference type="SUPFAM" id="SSF50715">
    <property type="entry name" value="Ribosomal protein L25-like"/>
    <property type="match status" value="1"/>
</dbReference>
<evidence type="ECO:0000313" key="4">
    <source>
        <dbReference type="Proteomes" id="UP001141552"/>
    </source>
</evidence>
<dbReference type="OrthoDB" id="10250478at2759"/>
<dbReference type="PANTHER" id="PTHR43097">
    <property type="entry name" value="GLUTAMINE-TRNA LIGASE"/>
    <property type="match status" value="1"/>
</dbReference>
<reference evidence="3" key="2">
    <citation type="journal article" date="2023" name="Plants (Basel)">
        <title>Annotation of the Turnera subulata (Passifloraceae) Draft Genome Reveals the S-Locus Evolved after the Divergence of Turneroideae from Passifloroideae in a Stepwise Manner.</title>
        <authorList>
            <person name="Henning P.M."/>
            <person name="Roalson E.H."/>
            <person name="Mir W."/>
            <person name="McCubbin A.G."/>
            <person name="Shore J.S."/>
        </authorList>
    </citation>
    <scope>NUCLEOTIDE SEQUENCE</scope>
    <source>
        <strain evidence="3">F60SS</strain>
    </source>
</reference>
<gene>
    <name evidence="3" type="ORF">Tsubulata_038799</name>
</gene>
<sequence length="82" mass="9089">MKKEDDSLEQDFLNAINPCTKWEVAALGDSNMTKLKKGDRLQLQRKGYFICDVPFSASSSSSSSNPIVLFAIPDGRQPNLPK</sequence>
<dbReference type="Pfam" id="PF20974">
    <property type="entry name" value="tRNA-synt_1c_C2"/>
    <property type="match status" value="1"/>
</dbReference>
<dbReference type="GO" id="GO:0004818">
    <property type="term" value="F:glutamate-tRNA ligase activity"/>
    <property type="evidence" value="ECO:0007669"/>
    <property type="project" value="TreeGrafter"/>
</dbReference>
<dbReference type="InterPro" id="IPR011035">
    <property type="entry name" value="Ribosomal_bL25/Gln-tRNA_synth"/>
</dbReference>
<dbReference type="GO" id="GO:0006424">
    <property type="term" value="P:glutamyl-tRNA aminoacylation"/>
    <property type="evidence" value="ECO:0007669"/>
    <property type="project" value="TreeGrafter"/>
</dbReference>
<dbReference type="PANTHER" id="PTHR43097:SF5">
    <property type="entry name" value="GLUTAMATE--TRNA LIGASE"/>
    <property type="match status" value="1"/>
</dbReference>
<evidence type="ECO:0000259" key="2">
    <source>
        <dbReference type="Pfam" id="PF20974"/>
    </source>
</evidence>
<dbReference type="GO" id="GO:0005829">
    <property type="term" value="C:cytosol"/>
    <property type="evidence" value="ECO:0007669"/>
    <property type="project" value="TreeGrafter"/>
</dbReference>
<name>A0A9Q0FNV5_9ROSI</name>
<organism evidence="3 4">
    <name type="scientific">Turnera subulata</name>
    <dbReference type="NCBI Taxonomy" id="218843"/>
    <lineage>
        <taxon>Eukaryota</taxon>
        <taxon>Viridiplantae</taxon>
        <taxon>Streptophyta</taxon>
        <taxon>Embryophyta</taxon>
        <taxon>Tracheophyta</taxon>
        <taxon>Spermatophyta</taxon>
        <taxon>Magnoliopsida</taxon>
        <taxon>eudicotyledons</taxon>
        <taxon>Gunneridae</taxon>
        <taxon>Pentapetalae</taxon>
        <taxon>rosids</taxon>
        <taxon>fabids</taxon>
        <taxon>Malpighiales</taxon>
        <taxon>Passifloraceae</taxon>
        <taxon>Turnera</taxon>
    </lineage>
</organism>
<dbReference type="AlphaFoldDB" id="A0A9Q0FNV5"/>
<evidence type="ECO:0000256" key="1">
    <source>
        <dbReference type="ARBA" id="ARBA00022917"/>
    </source>
</evidence>